<proteinExistence type="predicted"/>
<evidence type="ECO:0000259" key="1">
    <source>
        <dbReference type="Pfam" id="PF01814"/>
    </source>
</evidence>
<sequence length="236" mass="26699">MAAASHAAEWKVPAEQDGWVLSHDALRLDLSDLERLVDALQVAAAAGRPPSAEQLAVARAAWQYHAHMLTVHHDTEEELYFPLLRTRFAVPDKQSADHQSIVGLMQECGRGFKAAGGAAGTPAAAAKLEALRASFRRFKSLCEAHYREEEAETLPLIRQHFAPEEVTPTAKMIAKAYNLRDMGNYLRPMTPEQRTAWMTRVRMPFFVQWLMQLQVWLYDRQVVQPLERAIQQARQA</sequence>
<keyword evidence="3" id="KW-1185">Reference proteome</keyword>
<dbReference type="EMBL" id="LHPF02000014">
    <property type="protein sequence ID" value="PSC71488.1"/>
    <property type="molecule type" value="Genomic_DNA"/>
</dbReference>
<dbReference type="CDD" id="cd12108">
    <property type="entry name" value="Hr-like"/>
    <property type="match status" value="1"/>
</dbReference>
<dbReference type="InterPro" id="IPR012312">
    <property type="entry name" value="Hemerythrin-like"/>
</dbReference>
<dbReference type="Pfam" id="PF01814">
    <property type="entry name" value="Hemerythrin"/>
    <property type="match status" value="1"/>
</dbReference>
<dbReference type="AlphaFoldDB" id="A0A2P6VBP2"/>
<protein>
    <recommendedName>
        <fullName evidence="1">Hemerythrin-like domain-containing protein</fullName>
    </recommendedName>
</protein>
<dbReference type="OrthoDB" id="527695at2759"/>
<dbReference type="Gene3D" id="1.20.120.520">
    <property type="entry name" value="nmb1532 protein domain like"/>
    <property type="match status" value="1"/>
</dbReference>
<organism evidence="2 3">
    <name type="scientific">Micractinium conductrix</name>
    <dbReference type="NCBI Taxonomy" id="554055"/>
    <lineage>
        <taxon>Eukaryota</taxon>
        <taxon>Viridiplantae</taxon>
        <taxon>Chlorophyta</taxon>
        <taxon>core chlorophytes</taxon>
        <taxon>Trebouxiophyceae</taxon>
        <taxon>Chlorellales</taxon>
        <taxon>Chlorellaceae</taxon>
        <taxon>Chlorella clade</taxon>
        <taxon>Micractinium</taxon>
    </lineage>
</organism>
<accession>A0A2P6VBP2</accession>
<feature type="domain" description="Hemerythrin-like" evidence="1">
    <location>
        <begin position="19"/>
        <end position="157"/>
    </location>
</feature>
<name>A0A2P6VBP2_9CHLO</name>
<comment type="caution">
    <text evidence="2">The sequence shown here is derived from an EMBL/GenBank/DDBJ whole genome shotgun (WGS) entry which is preliminary data.</text>
</comment>
<dbReference type="Proteomes" id="UP000239649">
    <property type="component" value="Unassembled WGS sequence"/>
</dbReference>
<gene>
    <name evidence="2" type="ORF">C2E20_5000</name>
</gene>
<evidence type="ECO:0000313" key="3">
    <source>
        <dbReference type="Proteomes" id="UP000239649"/>
    </source>
</evidence>
<reference evidence="2 3" key="1">
    <citation type="journal article" date="2018" name="Plant J.">
        <title>Genome sequences of Chlorella sorokiniana UTEX 1602 and Micractinium conductrix SAG 241.80: implications to maltose excretion by a green alga.</title>
        <authorList>
            <person name="Arriola M.B."/>
            <person name="Velmurugan N."/>
            <person name="Zhang Y."/>
            <person name="Plunkett M.H."/>
            <person name="Hondzo H."/>
            <person name="Barney B.M."/>
        </authorList>
    </citation>
    <scope>NUCLEOTIDE SEQUENCE [LARGE SCALE GENOMIC DNA]</scope>
    <source>
        <strain evidence="2 3">SAG 241.80</strain>
    </source>
</reference>
<evidence type="ECO:0000313" key="2">
    <source>
        <dbReference type="EMBL" id="PSC71488.1"/>
    </source>
</evidence>